<dbReference type="AlphaFoldDB" id="A0A8S3QNC8"/>
<evidence type="ECO:0000313" key="1">
    <source>
        <dbReference type="EMBL" id="CAG2197111.1"/>
    </source>
</evidence>
<dbReference type="EMBL" id="CAJPWZ010000620">
    <property type="protein sequence ID" value="CAG2197111.1"/>
    <property type="molecule type" value="Genomic_DNA"/>
</dbReference>
<dbReference type="OrthoDB" id="6780514at2759"/>
<sequence>MLECFAADKRQRRWNLELLPAVFEVSQSEIIYSRQETTSAIAVHRPETSKFHSTNDEPVMVDAHALSGAVEDGLGTHYSDYVVALTMNEWPQMAKSFINRDRHGWPKTTTEENPLTRQRLEIEVNTKSKPRGQHMTRRPMKLFSPKYPTKIGTWNVRTLYQSGKSLQTAKEMDRYSIEILGLSEVRWNTSGMTTLNTGQRISSTLLTSFH</sequence>
<protein>
    <submittedName>
        <fullName evidence="1">Uncharacterized protein</fullName>
    </submittedName>
</protein>
<gene>
    <name evidence="1" type="ORF">MEDL_11950</name>
</gene>
<comment type="caution">
    <text evidence="1">The sequence shown here is derived from an EMBL/GenBank/DDBJ whole genome shotgun (WGS) entry which is preliminary data.</text>
</comment>
<accession>A0A8S3QNC8</accession>
<name>A0A8S3QNC8_MYTED</name>
<reference evidence="1" key="1">
    <citation type="submission" date="2021-03" db="EMBL/GenBank/DDBJ databases">
        <authorList>
            <person name="Bekaert M."/>
        </authorList>
    </citation>
    <scope>NUCLEOTIDE SEQUENCE</scope>
</reference>
<evidence type="ECO:0000313" key="2">
    <source>
        <dbReference type="Proteomes" id="UP000683360"/>
    </source>
</evidence>
<dbReference type="Proteomes" id="UP000683360">
    <property type="component" value="Unassembled WGS sequence"/>
</dbReference>
<keyword evidence="2" id="KW-1185">Reference proteome</keyword>
<proteinExistence type="predicted"/>
<organism evidence="1 2">
    <name type="scientific">Mytilus edulis</name>
    <name type="common">Blue mussel</name>
    <dbReference type="NCBI Taxonomy" id="6550"/>
    <lineage>
        <taxon>Eukaryota</taxon>
        <taxon>Metazoa</taxon>
        <taxon>Spiralia</taxon>
        <taxon>Lophotrochozoa</taxon>
        <taxon>Mollusca</taxon>
        <taxon>Bivalvia</taxon>
        <taxon>Autobranchia</taxon>
        <taxon>Pteriomorphia</taxon>
        <taxon>Mytilida</taxon>
        <taxon>Mytiloidea</taxon>
        <taxon>Mytilidae</taxon>
        <taxon>Mytilinae</taxon>
        <taxon>Mytilus</taxon>
    </lineage>
</organism>